<feature type="domain" description="ABC transporter" evidence="5">
    <location>
        <begin position="6"/>
        <end position="231"/>
    </location>
</feature>
<dbReference type="GO" id="GO:0005524">
    <property type="term" value="F:ATP binding"/>
    <property type="evidence" value="ECO:0007669"/>
    <property type="project" value="UniProtKB-KW"/>
</dbReference>
<evidence type="ECO:0000256" key="4">
    <source>
        <dbReference type="ARBA" id="ARBA00022840"/>
    </source>
</evidence>
<dbReference type="InterPro" id="IPR017871">
    <property type="entry name" value="ABC_transporter-like_CS"/>
</dbReference>
<evidence type="ECO:0000256" key="3">
    <source>
        <dbReference type="ARBA" id="ARBA00022741"/>
    </source>
</evidence>
<evidence type="ECO:0000256" key="2">
    <source>
        <dbReference type="ARBA" id="ARBA00022448"/>
    </source>
</evidence>
<dbReference type="SUPFAM" id="SSF52540">
    <property type="entry name" value="P-loop containing nucleoside triphosphate hydrolases"/>
    <property type="match status" value="1"/>
</dbReference>
<keyword evidence="2" id="KW-0813">Transport</keyword>
<dbReference type="EMBL" id="CAEZSU010000037">
    <property type="protein sequence ID" value="CAB4545674.1"/>
    <property type="molecule type" value="Genomic_DNA"/>
</dbReference>
<dbReference type="InterPro" id="IPR003439">
    <property type="entry name" value="ABC_transporter-like_ATP-bd"/>
</dbReference>
<proteinExistence type="inferred from homology"/>
<dbReference type="PANTHER" id="PTHR42711">
    <property type="entry name" value="ABC TRANSPORTER ATP-BINDING PROTEIN"/>
    <property type="match status" value="1"/>
</dbReference>
<dbReference type="InterPro" id="IPR027417">
    <property type="entry name" value="P-loop_NTPase"/>
</dbReference>
<dbReference type="SMART" id="SM00382">
    <property type="entry name" value="AAA"/>
    <property type="match status" value="1"/>
</dbReference>
<sequence length="301" mass="32623">MGALAIRTQGLTLAYRHGRGINDVDLEVPTGEVFGFLGPNGAGKTTTIRVLLDLMRPTAGSASVLGLDSHGESLKIRERTGYLPGDFSLPPSLTGAQVLDWLSSLRPNTPPVRREELVQRFAVQLDRPMKQLSKGNRQKIGLVQAFQHSPELVILDEPTSGLDPLMQDEFHRLVRDYVAEGGTVFLSSHSLDEVQHTADRVGIVRDGRLVTVETVDDLRGRGVRRVTLTVAAGSGDLVEGQLRVLDGISDVTRRGDVFEFAVVGSYSSVLAGLGQLPVIDMLSRAADLDEVFLSLYRGTDA</sequence>
<dbReference type="GO" id="GO:0016887">
    <property type="term" value="F:ATP hydrolysis activity"/>
    <property type="evidence" value="ECO:0007669"/>
    <property type="project" value="InterPro"/>
</dbReference>
<accession>A0A6J6C3F7</accession>
<organism evidence="6">
    <name type="scientific">freshwater metagenome</name>
    <dbReference type="NCBI Taxonomy" id="449393"/>
    <lineage>
        <taxon>unclassified sequences</taxon>
        <taxon>metagenomes</taxon>
        <taxon>ecological metagenomes</taxon>
    </lineage>
</organism>
<keyword evidence="4" id="KW-0067">ATP-binding</keyword>
<dbReference type="InterPro" id="IPR050763">
    <property type="entry name" value="ABC_transporter_ATP-binding"/>
</dbReference>
<dbReference type="Pfam" id="PF00005">
    <property type="entry name" value="ABC_tran"/>
    <property type="match status" value="1"/>
</dbReference>
<name>A0A6J6C3F7_9ZZZZ</name>
<dbReference type="InterPro" id="IPR003593">
    <property type="entry name" value="AAA+_ATPase"/>
</dbReference>
<dbReference type="PROSITE" id="PS00211">
    <property type="entry name" value="ABC_TRANSPORTER_1"/>
    <property type="match status" value="1"/>
</dbReference>
<evidence type="ECO:0000256" key="1">
    <source>
        <dbReference type="ARBA" id="ARBA00005417"/>
    </source>
</evidence>
<gene>
    <name evidence="6" type="ORF">UFOPK1495_00488</name>
</gene>
<dbReference type="AlphaFoldDB" id="A0A6J6C3F7"/>
<dbReference type="CDD" id="cd03230">
    <property type="entry name" value="ABC_DR_subfamily_A"/>
    <property type="match status" value="1"/>
</dbReference>
<dbReference type="Gene3D" id="3.40.50.300">
    <property type="entry name" value="P-loop containing nucleotide triphosphate hydrolases"/>
    <property type="match status" value="1"/>
</dbReference>
<keyword evidence="3" id="KW-0547">Nucleotide-binding</keyword>
<evidence type="ECO:0000259" key="5">
    <source>
        <dbReference type="PROSITE" id="PS50893"/>
    </source>
</evidence>
<protein>
    <submittedName>
        <fullName evidence="6">Unannotated protein</fullName>
    </submittedName>
</protein>
<reference evidence="6" key="1">
    <citation type="submission" date="2020-05" db="EMBL/GenBank/DDBJ databases">
        <authorList>
            <person name="Chiriac C."/>
            <person name="Salcher M."/>
            <person name="Ghai R."/>
            <person name="Kavagutti S V."/>
        </authorList>
    </citation>
    <scope>NUCLEOTIDE SEQUENCE</scope>
</reference>
<dbReference type="PANTHER" id="PTHR42711:SF5">
    <property type="entry name" value="ABC TRANSPORTER ATP-BINDING PROTEIN NATA"/>
    <property type="match status" value="1"/>
</dbReference>
<dbReference type="PROSITE" id="PS50893">
    <property type="entry name" value="ABC_TRANSPORTER_2"/>
    <property type="match status" value="1"/>
</dbReference>
<evidence type="ECO:0000313" key="6">
    <source>
        <dbReference type="EMBL" id="CAB4545674.1"/>
    </source>
</evidence>
<comment type="similarity">
    <text evidence="1">Belongs to the ABC transporter superfamily.</text>
</comment>